<dbReference type="Proteomes" id="UP001589773">
    <property type="component" value="Unassembled WGS sequence"/>
</dbReference>
<dbReference type="PROSITE" id="PS51257">
    <property type="entry name" value="PROKAR_LIPOPROTEIN"/>
    <property type="match status" value="1"/>
</dbReference>
<proteinExistence type="predicted"/>
<keyword evidence="1" id="KW-0732">Signal</keyword>
<comment type="caution">
    <text evidence="2">The sequence shown here is derived from an EMBL/GenBank/DDBJ whole genome shotgun (WGS) entry which is preliminary data.</text>
</comment>
<sequence length="185" mass="20087">MQLFRRPLSLLRAGAAAASNAASGCWVAAKYARAGRAAGTKLFPFAVNELIASFSEYGYMVFPFEPVSLTPTQRVSLTPTQYELAVKEILDGSGLPLEQFTSNHLDAVNGVDGSYVNKVTARFSAMGASFLDLIECQHEQRKVERQAMQVLHAKVMSTGAQKEMLFSVAGFSRVLSSTRECTASH</sequence>
<accession>A0ABV6FEJ9</accession>
<organism evidence="2 3">
    <name type="scientific">Massilia consociata</name>
    <dbReference type="NCBI Taxonomy" id="760117"/>
    <lineage>
        <taxon>Bacteria</taxon>
        <taxon>Pseudomonadati</taxon>
        <taxon>Pseudomonadota</taxon>
        <taxon>Betaproteobacteria</taxon>
        <taxon>Burkholderiales</taxon>
        <taxon>Oxalobacteraceae</taxon>
        <taxon>Telluria group</taxon>
        <taxon>Massilia</taxon>
    </lineage>
</organism>
<protein>
    <submittedName>
        <fullName evidence="2">Uncharacterized protein</fullName>
    </submittedName>
</protein>
<dbReference type="EMBL" id="JBHLWP010000009">
    <property type="protein sequence ID" value="MFC0251947.1"/>
    <property type="molecule type" value="Genomic_DNA"/>
</dbReference>
<evidence type="ECO:0000313" key="3">
    <source>
        <dbReference type="Proteomes" id="UP001589773"/>
    </source>
</evidence>
<gene>
    <name evidence="2" type="ORF">ACFFJK_08610</name>
</gene>
<evidence type="ECO:0000313" key="2">
    <source>
        <dbReference type="EMBL" id="MFC0251947.1"/>
    </source>
</evidence>
<feature type="signal peptide" evidence="1">
    <location>
        <begin position="1"/>
        <end position="21"/>
    </location>
</feature>
<name>A0ABV6FEJ9_9BURK</name>
<feature type="chain" id="PRO_5046555360" evidence="1">
    <location>
        <begin position="22"/>
        <end position="185"/>
    </location>
</feature>
<evidence type="ECO:0000256" key="1">
    <source>
        <dbReference type="SAM" id="SignalP"/>
    </source>
</evidence>
<keyword evidence="3" id="KW-1185">Reference proteome</keyword>
<reference evidence="2 3" key="1">
    <citation type="submission" date="2024-09" db="EMBL/GenBank/DDBJ databases">
        <authorList>
            <person name="Sun Q."/>
            <person name="Mori K."/>
        </authorList>
    </citation>
    <scope>NUCLEOTIDE SEQUENCE [LARGE SCALE GENOMIC DNA]</scope>
    <source>
        <strain evidence="2 3">CCM 7792</strain>
    </source>
</reference>
<dbReference type="RefSeq" id="WP_379678772.1">
    <property type="nucleotide sequence ID" value="NZ_JBHLWP010000009.1"/>
</dbReference>